<dbReference type="InterPro" id="IPR013096">
    <property type="entry name" value="Cupin_2"/>
</dbReference>
<dbReference type="EMBL" id="CP060828">
    <property type="protein sequence ID" value="QNP68114.1"/>
    <property type="molecule type" value="Genomic_DNA"/>
</dbReference>
<dbReference type="Gene3D" id="2.60.120.10">
    <property type="entry name" value="Jelly Rolls"/>
    <property type="match status" value="1"/>
</dbReference>
<proteinExistence type="predicted"/>
<protein>
    <submittedName>
        <fullName evidence="3">Cupin domain-containing protein</fullName>
    </submittedName>
</protein>
<dbReference type="InterPro" id="IPR014710">
    <property type="entry name" value="RmlC-like_jellyroll"/>
</dbReference>
<evidence type="ECO:0000313" key="4">
    <source>
        <dbReference type="Proteomes" id="UP000516052"/>
    </source>
</evidence>
<accession>A0A7H0I5P8</accession>
<dbReference type="PANTHER" id="PTHR40112:SF1">
    <property type="entry name" value="H2HPP ISOMERASE"/>
    <property type="match status" value="1"/>
</dbReference>
<dbReference type="Pfam" id="PF07883">
    <property type="entry name" value="Cupin_2"/>
    <property type="match status" value="1"/>
</dbReference>
<reference evidence="3 4" key="1">
    <citation type="submission" date="2020-08" db="EMBL/GenBank/DDBJ databases">
        <title>A novel species.</title>
        <authorList>
            <person name="Gao J."/>
        </authorList>
    </citation>
    <scope>NUCLEOTIDE SEQUENCE [LARGE SCALE GENOMIC DNA]</scope>
    <source>
        <strain evidence="3 4">CRXT-G-22</strain>
    </source>
</reference>
<feature type="region of interest" description="Disordered" evidence="1">
    <location>
        <begin position="1"/>
        <end position="29"/>
    </location>
</feature>
<gene>
    <name evidence="3" type="ORF">IAG44_00590</name>
</gene>
<organism evidence="3 4">
    <name type="scientific">Streptomyces roseirectus</name>
    <dbReference type="NCBI Taxonomy" id="2768066"/>
    <lineage>
        <taxon>Bacteria</taxon>
        <taxon>Bacillati</taxon>
        <taxon>Actinomycetota</taxon>
        <taxon>Actinomycetes</taxon>
        <taxon>Kitasatosporales</taxon>
        <taxon>Streptomycetaceae</taxon>
        <taxon>Streptomyces</taxon>
    </lineage>
</organism>
<feature type="domain" description="Cupin type-2" evidence="2">
    <location>
        <begin position="33"/>
        <end position="99"/>
    </location>
</feature>
<dbReference type="InterPro" id="IPR052535">
    <property type="entry name" value="Bacilysin_H2HPP_isomerase"/>
</dbReference>
<name>A0A7H0I5P8_9ACTN</name>
<dbReference type="SUPFAM" id="SSF51182">
    <property type="entry name" value="RmlC-like cupins"/>
    <property type="match status" value="1"/>
</dbReference>
<evidence type="ECO:0000259" key="2">
    <source>
        <dbReference type="Pfam" id="PF07883"/>
    </source>
</evidence>
<sequence>MFLDWNSQPETHRMRAGASRHVASGQHSSVVRVVTDPGAEFDGRPHRHPHEQWVVVTAGELTLSCGEKKHTLGAGDVLFVPGGQWHAALGVGEQGAVYLEFSAPPRLDLLPGSVLPSALEF</sequence>
<evidence type="ECO:0000256" key="1">
    <source>
        <dbReference type="SAM" id="MobiDB-lite"/>
    </source>
</evidence>
<dbReference type="KEGG" id="sroi:IAG44_00590"/>
<dbReference type="RefSeq" id="WP_187745157.1">
    <property type="nucleotide sequence ID" value="NZ_CP060828.1"/>
</dbReference>
<dbReference type="Proteomes" id="UP000516052">
    <property type="component" value="Chromosome"/>
</dbReference>
<dbReference type="AlphaFoldDB" id="A0A7H0I5P8"/>
<evidence type="ECO:0000313" key="3">
    <source>
        <dbReference type="EMBL" id="QNP68114.1"/>
    </source>
</evidence>
<keyword evidence="4" id="KW-1185">Reference proteome</keyword>
<dbReference type="PANTHER" id="PTHR40112">
    <property type="entry name" value="H2HPP ISOMERASE"/>
    <property type="match status" value="1"/>
</dbReference>
<dbReference type="InterPro" id="IPR011051">
    <property type="entry name" value="RmlC_Cupin_sf"/>
</dbReference>